<feature type="region of interest" description="Disordered" evidence="13">
    <location>
        <begin position="687"/>
        <end position="721"/>
    </location>
</feature>
<accession>A0AAW1US37</accession>
<feature type="transmembrane region" description="Helical" evidence="14">
    <location>
        <begin position="424"/>
        <end position="450"/>
    </location>
</feature>
<evidence type="ECO:0000256" key="4">
    <source>
        <dbReference type="ARBA" id="ARBA00022473"/>
    </source>
</evidence>
<gene>
    <name evidence="18" type="ORF">WA026_010838</name>
</gene>
<name>A0AAW1US37_9CUCU</name>
<feature type="transmembrane region" description="Helical" evidence="14">
    <location>
        <begin position="254"/>
        <end position="275"/>
    </location>
</feature>
<feature type="transmembrane region" description="Helical" evidence="14">
    <location>
        <begin position="540"/>
        <end position="560"/>
    </location>
</feature>
<reference evidence="18 19" key="1">
    <citation type="submission" date="2023-03" db="EMBL/GenBank/DDBJ databases">
        <title>Genome insight into feeding habits of ladybird beetles.</title>
        <authorList>
            <person name="Li H.-S."/>
            <person name="Huang Y.-H."/>
            <person name="Pang H."/>
        </authorList>
    </citation>
    <scope>NUCLEOTIDE SEQUENCE [LARGE SCALE GENOMIC DNA]</scope>
    <source>
        <strain evidence="18">SYSU_2023b</strain>
        <tissue evidence="18">Whole body</tissue>
    </source>
</reference>
<evidence type="ECO:0000256" key="12">
    <source>
        <dbReference type="PROSITE-ProRule" id="PRU00090"/>
    </source>
</evidence>
<sequence>MNTIYMLLFYLHLISTGLFLKTPKYSFDIRSKFTKRSLGSKAESLLSQNNAATGTITYIRHKEPKITKTDRFSDSPYDMPLNYCTRPAKCEPLNYTTCLGAKLPYRSTTLNLTDLETQEKVQEQLLLLYHYLRYVPKCWAVIQPFLCALYMPNCTKDVVNLPSREMCEITMEHCKMFLKTPVFPEILNCNNDMLFPSKCKNDVHVMKFNTTGYCMDPLIKTDKQEWYYSGIEGCGLKCKDSLYTETEHHQIHKLIGYCAFICVICNLFTIITFLIDWSAANKYPALAIFYINVCFFISYMGWLIQFLSPETREDIVCKRDGTLRKSEPSANENLSCVMVFVMIYYFTMAGMVWFVIFSYSWHKKSLQALGKTQERIHKKRAYFHLVAWSLPLILTITTMAIGEIDADYVTGICFVGFLSKTARIGLLLAPCTIALVIGGYIIVRGLLLLIKIRNESQEVISEHSNSKIKSTIVRMTIFATLMLLFCIITIFYHSYLYTHQDEWTESLSTYILCKLTSFSSDYSHCKQVNRPSVAMLQLQLLAAFGVGISMASWVWCEATVHAWERYIRKKFHWEVDVPLKHQKHKVIANAFAKRKEYYQGGKISIEDQNYTDPVGLDFDPNSASSNELSTSWVENLRKLIYRRGAVPNQPDSEVSLSLRHVSIESRCNSGDSQLSVQIAELKAVKKVRNGNSYRKSKRHSRKSRSRHSRRSSRYSNRGSHTSLDSHLELINALTYKENRKSIRPNLSRRTANAGLDGQHFTDLLNNGKLVRPYSRKAKSGSEEENVSVTISESKINMVLSKTNNLDLNDQLMIQSLRQQIGDISSTSMSEEEFLNKDFGQEKKQLRIDDLSLLSRRSTQTKYTSNSGCSVSDSVSSSCPEIKNLVQSSLNSAASGGEKVNRSSRQSRTSRTSTDVAVQTSIQDIEIDELDKSDKVDSKFLKSKVLKTKENKKFKKDNDGKYKGSRDYCKNCGTPEECEPLRSDSNKLFEESNGEMGMCTKKRYSRKI</sequence>
<dbReference type="PROSITE" id="PS50038">
    <property type="entry name" value="FZ"/>
    <property type="match status" value="1"/>
</dbReference>
<evidence type="ECO:0000313" key="19">
    <source>
        <dbReference type="Proteomes" id="UP001431783"/>
    </source>
</evidence>
<feature type="domain" description="FZ" evidence="16">
    <location>
        <begin position="85"/>
        <end position="217"/>
    </location>
</feature>
<dbReference type="SMART" id="SM01330">
    <property type="entry name" value="Frizzled"/>
    <property type="match status" value="1"/>
</dbReference>
<dbReference type="SMART" id="SM00063">
    <property type="entry name" value="FRI"/>
    <property type="match status" value="1"/>
</dbReference>
<dbReference type="AlphaFoldDB" id="A0AAW1US37"/>
<evidence type="ECO:0000256" key="13">
    <source>
        <dbReference type="SAM" id="MobiDB-lite"/>
    </source>
</evidence>
<dbReference type="GO" id="GO:0071679">
    <property type="term" value="P:commissural neuron axon guidance"/>
    <property type="evidence" value="ECO:0007669"/>
    <property type="project" value="TreeGrafter"/>
</dbReference>
<dbReference type="PANTHER" id="PTHR11309">
    <property type="entry name" value="FRIZZLED"/>
    <property type="match status" value="1"/>
</dbReference>
<feature type="transmembrane region" description="Helical" evidence="14">
    <location>
        <begin position="337"/>
        <end position="361"/>
    </location>
</feature>
<evidence type="ECO:0000256" key="3">
    <source>
        <dbReference type="ARBA" id="ARBA00008077"/>
    </source>
</evidence>
<feature type="transmembrane region" description="Helical" evidence="14">
    <location>
        <begin position="287"/>
        <end position="304"/>
    </location>
</feature>
<comment type="subcellular location">
    <subcellularLocation>
        <location evidence="1">Cell projection</location>
        <location evidence="1">Cilium</location>
    </subcellularLocation>
    <subcellularLocation>
        <location evidence="2">Membrane</location>
        <topology evidence="2">Multi-pass membrane protein</topology>
    </subcellularLocation>
</comment>
<dbReference type="SUPFAM" id="SSF63501">
    <property type="entry name" value="Frizzled cysteine-rich domain"/>
    <property type="match status" value="1"/>
</dbReference>
<dbReference type="GO" id="GO:0007224">
    <property type="term" value="P:smoothened signaling pathway"/>
    <property type="evidence" value="ECO:0007669"/>
    <property type="project" value="TreeGrafter"/>
</dbReference>
<evidence type="ECO:0000256" key="9">
    <source>
        <dbReference type="ARBA" id="ARBA00023170"/>
    </source>
</evidence>
<keyword evidence="8" id="KW-1015">Disulfide bond</keyword>
<keyword evidence="19" id="KW-1185">Reference proteome</keyword>
<evidence type="ECO:0000256" key="15">
    <source>
        <dbReference type="SAM" id="SignalP"/>
    </source>
</evidence>
<feature type="compositionally biased region" description="Basic residues" evidence="13">
    <location>
        <begin position="687"/>
        <end position="712"/>
    </location>
</feature>
<evidence type="ECO:0000256" key="7">
    <source>
        <dbReference type="ARBA" id="ARBA00023136"/>
    </source>
</evidence>
<dbReference type="GO" id="GO:0007417">
    <property type="term" value="P:central nervous system development"/>
    <property type="evidence" value="ECO:0007669"/>
    <property type="project" value="TreeGrafter"/>
</dbReference>
<evidence type="ECO:0000256" key="14">
    <source>
        <dbReference type="SAM" id="Phobius"/>
    </source>
</evidence>
<feature type="transmembrane region" description="Helical" evidence="14">
    <location>
        <begin position="382"/>
        <end position="404"/>
    </location>
</feature>
<dbReference type="EMBL" id="JARQZJ010000095">
    <property type="protein sequence ID" value="KAK9885340.1"/>
    <property type="molecule type" value="Genomic_DNA"/>
</dbReference>
<dbReference type="GO" id="GO:0005929">
    <property type="term" value="C:cilium"/>
    <property type="evidence" value="ECO:0007669"/>
    <property type="project" value="UniProtKB-SubCell"/>
</dbReference>
<feature type="compositionally biased region" description="Low complexity" evidence="13">
    <location>
        <begin position="902"/>
        <end position="913"/>
    </location>
</feature>
<dbReference type="GO" id="GO:0009888">
    <property type="term" value="P:tissue development"/>
    <property type="evidence" value="ECO:0007669"/>
    <property type="project" value="UniProtKB-ARBA"/>
</dbReference>
<feature type="transmembrane region" description="Helical" evidence="14">
    <location>
        <begin position="471"/>
        <end position="492"/>
    </location>
</feature>
<proteinExistence type="inferred from homology"/>
<dbReference type="Pfam" id="PF01392">
    <property type="entry name" value="Fz"/>
    <property type="match status" value="1"/>
</dbReference>
<evidence type="ECO:0000256" key="5">
    <source>
        <dbReference type="ARBA" id="ARBA00022692"/>
    </source>
</evidence>
<dbReference type="GO" id="GO:0007389">
    <property type="term" value="P:pattern specification process"/>
    <property type="evidence" value="ECO:0007669"/>
    <property type="project" value="TreeGrafter"/>
</dbReference>
<keyword evidence="9" id="KW-0675">Receptor</keyword>
<comment type="similarity">
    <text evidence="3">Belongs to the G-protein coupled receptor Fz/Smo family.</text>
</comment>
<evidence type="ECO:0000256" key="8">
    <source>
        <dbReference type="ARBA" id="ARBA00023157"/>
    </source>
</evidence>
<comment type="caution">
    <text evidence="18">The sequence shown here is derived from an EMBL/GenBank/DDBJ whole genome shotgun (WGS) entry which is preliminary data.</text>
</comment>
<dbReference type="InterPro" id="IPR035683">
    <property type="entry name" value="SMO_7TM"/>
</dbReference>
<evidence type="ECO:0000256" key="6">
    <source>
        <dbReference type="ARBA" id="ARBA00022989"/>
    </source>
</evidence>
<dbReference type="InterPro" id="IPR000539">
    <property type="entry name" value="Frizzled/Smoothened_7TM"/>
</dbReference>
<dbReference type="GO" id="GO:0005113">
    <property type="term" value="F:patched binding"/>
    <property type="evidence" value="ECO:0007669"/>
    <property type="project" value="TreeGrafter"/>
</dbReference>
<dbReference type="GO" id="GO:0004888">
    <property type="term" value="F:transmembrane signaling receptor activity"/>
    <property type="evidence" value="ECO:0007669"/>
    <property type="project" value="InterPro"/>
</dbReference>
<comment type="caution">
    <text evidence="12">Lacks conserved residue(s) required for the propagation of feature annotation.</text>
</comment>
<dbReference type="PANTHER" id="PTHR11309:SF35">
    <property type="entry name" value="PROTEIN SMOOTHENED"/>
    <property type="match status" value="1"/>
</dbReference>
<keyword evidence="5 14" id="KW-0812">Transmembrane</keyword>
<dbReference type="GO" id="GO:0005886">
    <property type="term" value="C:plasma membrane"/>
    <property type="evidence" value="ECO:0007669"/>
    <property type="project" value="TreeGrafter"/>
</dbReference>
<protein>
    <recommendedName>
        <fullName evidence="11">Protein smoothened</fullName>
    </recommendedName>
</protein>
<dbReference type="GO" id="GO:0030425">
    <property type="term" value="C:dendrite"/>
    <property type="evidence" value="ECO:0007669"/>
    <property type="project" value="TreeGrafter"/>
</dbReference>
<dbReference type="InterPro" id="IPR017981">
    <property type="entry name" value="GPCR_2-like_7TM"/>
</dbReference>
<dbReference type="Gene3D" id="1.20.1070.10">
    <property type="entry name" value="Rhodopsin 7-helix transmembrane proteins"/>
    <property type="match status" value="1"/>
</dbReference>
<feature type="chain" id="PRO_5043385335" description="Protein smoothened" evidence="15">
    <location>
        <begin position="20"/>
        <end position="1007"/>
    </location>
</feature>
<dbReference type="PRINTS" id="PR00489">
    <property type="entry name" value="FRIZZLED"/>
</dbReference>
<keyword evidence="6 14" id="KW-1133">Transmembrane helix</keyword>
<dbReference type="InterPro" id="IPR020067">
    <property type="entry name" value="Frizzled_dom"/>
</dbReference>
<evidence type="ECO:0000256" key="10">
    <source>
        <dbReference type="ARBA" id="ARBA00023273"/>
    </source>
</evidence>
<evidence type="ECO:0000256" key="2">
    <source>
        <dbReference type="ARBA" id="ARBA00004141"/>
    </source>
</evidence>
<dbReference type="Proteomes" id="UP001431783">
    <property type="component" value="Unassembled WGS sequence"/>
</dbReference>
<evidence type="ECO:0000259" key="17">
    <source>
        <dbReference type="PROSITE" id="PS50261"/>
    </source>
</evidence>
<feature type="domain" description="G-protein coupled receptors family 2 profile 2" evidence="17">
    <location>
        <begin position="252"/>
        <end position="520"/>
    </location>
</feature>
<dbReference type="PROSITE" id="PS50261">
    <property type="entry name" value="G_PROTEIN_RECEP_F2_4"/>
    <property type="match status" value="1"/>
</dbReference>
<keyword evidence="15" id="KW-0732">Signal</keyword>
<evidence type="ECO:0000256" key="11">
    <source>
        <dbReference type="ARBA" id="ARBA00035037"/>
    </source>
</evidence>
<evidence type="ECO:0000313" key="18">
    <source>
        <dbReference type="EMBL" id="KAK9885340.1"/>
    </source>
</evidence>
<keyword evidence="4" id="KW-0217">Developmental protein</keyword>
<keyword evidence="7 14" id="KW-0472">Membrane</keyword>
<keyword evidence="10" id="KW-0966">Cell projection</keyword>
<evidence type="ECO:0000256" key="1">
    <source>
        <dbReference type="ARBA" id="ARBA00004138"/>
    </source>
</evidence>
<dbReference type="InterPro" id="IPR036790">
    <property type="entry name" value="Frizzled_dom_sf"/>
</dbReference>
<dbReference type="InterPro" id="IPR015526">
    <property type="entry name" value="Frizzled/SFRP"/>
</dbReference>
<feature type="signal peptide" evidence="15">
    <location>
        <begin position="1"/>
        <end position="19"/>
    </location>
</feature>
<dbReference type="Pfam" id="PF01534">
    <property type="entry name" value="Frizzled"/>
    <property type="match status" value="1"/>
</dbReference>
<dbReference type="CDD" id="cd15030">
    <property type="entry name" value="7tmF_SMO_homolog"/>
    <property type="match status" value="1"/>
</dbReference>
<evidence type="ECO:0000259" key="16">
    <source>
        <dbReference type="PROSITE" id="PS50038"/>
    </source>
</evidence>
<organism evidence="18 19">
    <name type="scientific">Henosepilachna vigintioctopunctata</name>
    <dbReference type="NCBI Taxonomy" id="420089"/>
    <lineage>
        <taxon>Eukaryota</taxon>
        <taxon>Metazoa</taxon>
        <taxon>Ecdysozoa</taxon>
        <taxon>Arthropoda</taxon>
        <taxon>Hexapoda</taxon>
        <taxon>Insecta</taxon>
        <taxon>Pterygota</taxon>
        <taxon>Neoptera</taxon>
        <taxon>Endopterygota</taxon>
        <taxon>Coleoptera</taxon>
        <taxon>Polyphaga</taxon>
        <taxon>Cucujiformia</taxon>
        <taxon>Coccinelloidea</taxon>
        <taxon>Coccinellidae</taxon>
        <taxon>Epilachninae</taxon>
        <taxon>Epilachnini</taxon>
        <taxon>Henosepilachna</taxon>
    </lineage>
</organism>
<dbReference type="Gene3D" id="1.10.2000.10">
    <property type="entry name" value="Frizzled cysteine-rich domain"/>
    <property type="match status" value="1"/>
</dbReference>
<feature type="region of interest" description="Disordered" evidence="13">
    <location>
        <begin position="889"/>
        <end position="915"/>
    </location>
</feature>